<name>A0ABS4JX87_9FIRM</name>
<accession>A0ABS4JX87</accession>
<comment type="caution">
    <text evidence="1">The sequence shown here is derived from an EMBL/GenBank/DDBJ whole genome shotgun (WGS) entry which is preliminary data.</text>
</comment>
<gene>
    <name evidence="1" type="ORF">J2Z79_003038</name>
</gene>
<keyword evidence="2" id="KW-1185">Reference proteome</keyword>
<evidence type="ECO:0000313" key="2">
    <source>
        <dbReference type="Proteomes" id="UP001519289"/>
    </source>
</evidence>
<proteinExistence type="predicted"/>
<evidence type="ECO:0000313" key="1">
    <source>
        <dbReference type="EMBL" id="MBP2019596.1"/>
    </source>
</evidence>
<sequence>MGSNPCAWYFLSISSRISYSDLPSSSPAITSRVMSTQICQADAWRSKAMTLPWASRW</sequence>
<organism evidence="1 2">
    <name type="scientific">Symbiobacterium terraclitae</name>
    <dbReference type="NCBI Taxonomy" id="557451"/>
    <lineage>
        <taxon>Bacteria</taxon>
        <taxon>Bacillati</taxon>
        <taxon>Bacillota</taxon>
        <taxon>Clostridia</taxon>
        <taxon>Eubacteriales</taxon>
        <taxon>Symbiobacteriaceae</taxon>
        <taxon>Symbiobacterium</taxon>
    </lineage>
</organism>
<reference evidence="1 2" key="1">
    <citation type="submission" date="2021-03" db="EMBL/GenBank/DDBJ databases">
        <title>Genomic Encyclopedia of Type Strains, Phase IV (KMG-IV): sequencing the most valuable type-strain genomes for metagenomic binning, comparative biology and taxonomic classification.</title>
        <authorList>
            <person name="Goeker M."/>
        </authorList>
    </citation>
    <scope>NUCLEOTIDE SEQUENCE [LARGE SCALE GENOMIC DNA]</scope>
    <source>
        <strain evidence="1 2">DSM 27138</strain>
    </source>
</reference>
<dbReference type="Proteomes" id="UP001519289">
    <property type="component" value="Unassembled WGS sequence"/>
</dbReference>
<protein>
    <submittedName>
        <fullName evidence="1">Uncharacterized protein</fullName>
    </submittedName>
</protein>
<dbReference type="EMBL" id="JAGGLG010000031">
    <property type="protein sequence ID" value="MBP2019596.1"/>
    <property type="molecule type" value="Genomic_DNA"/>
</dbReference>